<evidence type="ECO:0000313" key="2">
    <source>
        <dbReference type="Proteomes" id="UP000494261"/>
    </source>
</evidence>
<protein>
    <submittedName>
        <fullName evidence="1">Uncharacterized protein</fullName>
    </submittedName>
</protein>
<proteinExistence type="predicted"/>
<gene>
    <name evidence="1" type="ORF">BLA13014_07246</name>
</gene>
<dbReference type="AlphaFoldDB" id="A0A6P2S733"/>
<dbReference type="EMBL" id="CABVQC010000079">
    <property type="protein sequence ID" value="VWC45567.1"/>
    <property type="molecule type" value="Genomic_DNA"/>
</dbReference>
<evidence type="ECO:0000313" key="1">
    <source>
        <dbReference type="EMBL" id="VWC45567.1"/>
    </source>
</evidence>
<accession>A0A6P2S733</accession>
<name>A0A6P2S733_9BURK</name>
<reference evidence="1 2" key="1">
    <citation type="submission" date="2019-09" db="EMBL/GenBank/DDBJ databases">
        <authorList>
            <person name="Depoorter E."/>
        </authorList>
    </citation>
    <scope>NUCLEOTIDE SEQUENCE [LARGE SCALE GENOMIC DNA]</scope>
    <source>
        <strain evidence="1">LMG 13014</strain>
    </source>
</reference>
<dbReference type="Proteomes" id="UP000494261">
    <property type="component" value="Unassembled WGS sequence"/>
</dbReference>
<sequence>MATLKCIGIRISSNYATHNPSVEYPAWFVLIAVPVKTRSVTVVVP</sequence>
<organism evidence="1 2">
    <name type="scientific">Burkholderia aenigmatica</name>
    <dbReference type="NCBI Taxonomy" id="2015348"/>
    <lineage>
        <taxon>Bacteria</taxon>
        <taxon>Pseudomonadati</taxon>
        <taxon>Pseudomonadota</taxon>
        <taxon>Betaproteobacteria</taxon>
        <taxon>Burkholderiales</taxon>
        <taxon>Burkholderiaceae</taxon>
        <taxon>Burkholderia</taxon>
        <taxon>Burkholderia cepacia complex</taxon>
    </lineage>
</organism>